<accession>A0A9P6XB09</accession>
<evidence type="ECO:0000313" key="2">
    <source>
        <dbReference type="EMBL" id="KAG1309385.1"/>
    </source>
</evidence>
<evidence type="ECO:0000256" key="1">
    <source>
        <dbReference type="SAM" id="Coils"/>
    </source>
</evidence>
<organism evidence="2 3">
    <name type="scientific">Rhizopus oryzae</name>
    <name type="common">Mucormycosis agent</name>
    <name type="synonym">Rhizopus arrhizus var. delemar</name>
    <dbReference type="NCBI Taxonomy" id="64495"/>
    <lineage>
        <taxon>Eukaryota</taxon>
        <taxon>Fungi</taxon>
        <taxon>Fungi incertae sedis</taxon>
        <taxon>Mucoromycota</taxon>
        <taxon>Mucoromycotina</taxon>
        <taxon>Mucoromycetes</taxon>
        <taxon>Mucorales</taxon>
        <taxon>Mucorineae</taxon>
        <taxon>Rhizopodaceae</taxon>
        <taxon>Rhizopus</taxon>
    </lineage>
</organism>
<feature type="coiled-coil region" evidence="1">
    <location>
        <begin position="14"/>
        <end position="41"/>
    </location>
</feature>
<gene>
    <name evidence="2" type="ORF">G6F64_005355</name>
</gene>
<dbReference type="AlphaFoldDB" id="A0A9P6XB09"/>
<comment type="caution">
    <text evidence="2">The sequence shown here is derived from an EMBL/GenBank/DDBJ whole genome shotgun (WGS) entry which is preliminary data.</text>
</comment>
<dbReference type="OrthoDB" id="2214159at2759"/>
<keyword evidence="3" id="KW-1185">Reference proteome</keyword>
<sequence>MLIESNFFNILLIHEKLQDAIEEIMNVLRQLEIEHQAYSNDHNSTPDLTPEDYIDPLVVRLNEKKRAKGLEMDGPQSL</sequence>
<dbReference type="Proteomes" id="UP000716291">
    <property type="component" value="Unassembled WGS sequence"/>
</dbReference>
<evidence type="ECO:0000313" key="3">
    <source>
        <dbReference type="Proteomes" id="UP000716291"/>
    </source>
</evidence>
<keyword evidence="1" id="KW-0175">Coiled coil</keyword>
<reference evidence="2" key="1">
    <citation type="journal article" date="2020" name="Microb. Genom.">
        <title>Genetic diversity of clinical and environmental Mucorales isolates obtained from an investigation of mucormycosis cases among solid organ transplant recipients.</title>
        <authorList>
            <person name="Nguyen M.H."/>
            <person name="Kaul D."/>
            <person name="Muto C."/>
            <person name="Cheng S.J."/>
            <person name="Richter R.A."/>
            <person name="Bruno V.M."/>
            <person name="Liu G."/>
            <person name="Beyhan S."/>
            <person name="Sundermann A.J."/>
            <person name="Mounaud S."/>
            <person name="Pasculle A.W."/>
            <person name="Nierman W.C."/>
            <person name="Driscoll E."/>
            <person name="Cumbie R."/>
            <person name="Clancy C.J."/>
            <person name="Dupont C.L."/>
        </authorList>
    </citation>
    <scope>NUCLEOTIDE SEQUENCE</scope>
    <source>
        <strain evidence="2">GL11</strain>
    </source>
</reference>
<dbReference type="EMBL" id="JAANQT010000646">
    <property type="protein sequence ID" value="KAG1309385.1"/>
    <property type="molecule type" value="Genomic_DNA"/>
</dbReference>
<proteinExistence type="predicted"/>
<name>A0A9P6XB09_RHIOR</name>
<protein>
    <submittedName>
        <fullName evidence="2">Uncharacterized protein</fullName>
    </submittedName>
</protein>